<reference evidence="2 3" key="1">
    <citation type="submission" date="2016-10" db="EMBL/GenBank/DDBJ databases">
        <authorList>
            <person name="de Groot N.N."/>
        </authorList>
    </citation>
    <scope>NUCLEOTIDE SEQUENCE [LARGE SCALE GENOMIC DNA]</scope>
    <source>
        <strain evidence="2 3">DSM 21799</strain>
    </source>
</reference>
<evidence type="ECO:0000256" key="1">
    <source>
        <dbReference type="SAM" id="Phobius"/>
    </source>
</evidence>
<name>A0A1H4PI00_9MICO</name>
<evidence type="ECO:0000313" key="3">
    <source>
        <dbReference type="Proteomes" id="UP000199183"/>
    </source>
</evidence>
<gene>
    <name evidence="2" type="ORF">SAMN04489806_2514</name>
</gene>
<dbReference type="OrthoDB" id="5079845at2"/>
<keyword evidence="1" id="KW-1133">Transmembrane helix</keyword>
<dbReference type="STRING" id="640635.SAMN04489806_2514"/>
<protein>
    <submittedName>
        <fullName evidence="2">Uncharacterized protein</fullName>
    </submittedName>
</protein>
<keyword evidence="1" id="KW-0812">Transmembrane</keyword>
<keyword evidence="1" id="KW-0472">Membrane</keyword>
<accession>A0A1H4PI00</accession>
<sequence>MPGDNGYYDPVGYSPGWTWLAIAIIALVVAWFLFLWLSGPRRRRTVAPPVLTTEQVTQRYLGLVDEVEAAYASGDLSAREAHLKLSAILRLCAAERSGVPGSVMTLAELSEADVPLPPHTVAHYYPAEFAAGGDGDVETAAALAREAVIPWN</sequence>
<dbReference type="EMBL" id="FNRY01000001">
    <property type="protein sequence ID" value="SEC07045.1"/>
    <property type="molecule type" value="Genomic_DNA"/>
</dbReference>
<keyword evidence="3" id="KW-1185">Reference proteome</keyword>
<proteinExistence type="predicted"/>
<dbReference type="AlphaFoldDB" id="A0A1H4PI00"/>
<organism evidence="2 3">
    <name type="scientific">Paramicrobacterium humi</name>
    <dbReference type="NCBI Taxonomy" id="640635"/>
    <lineage>
        <taxon>Bacteria</taxon>
        <taxon>Bacillati</taxon>
        <taxon>Actinomycetota</taxon>
        <taxon>Actinomycetes</taxon>
        <taxon>Micrococcales</taxon>
        <taxon>Microbacteriaceae</taxon>
        <taxon>Paramicrobacterium</taxon>
    </lineage>
</organism>
<feature type="transmembrane region" description="Helical" evidence="1">
    <location>
        <begin position="16"/>
        <end position="37"/>
    </location>
</feature>
<dbReference type="Proteomes" id="UP000199183">
    <property type="component" value="Unassembled WGS sequence"/>
</dbReference>
<evidence type="ECO:0000313" key="2">
    <source>
        <dbReference type="EMBL" id="SEC07045.1"/>
    </source>
</evidence>
<dbReference type="RefSeq" id="WP_091184892.1">
    <property type="nucleotide sequence ID" value="NZ_FNRY01000001.1"/>
</dbReference>